<name>A0A7R9HU59_9NEOP</name>
<organism evidence="1">
    <name type="scientific">Timema monikensis</name>
    <dbReference type="NCBI Taxonomy" id="170555"/>
    <lineage>
        <taxon>Eukaryota</taxon>
        <taxon>Metazoa</taxon>
        <taxon>Ecdysozoa</taxon>
        <taxon>Arthropoda</taxon>
        <taxon>Hexapoda</taxon>
        <taxon>Insecta</taxon>
        <taxon>Pterygota</taxon>
        <taxon>Neoptera</taxon>
        <taxon>Polyneoptera</taxon>
        <taxon>Phasmatodea</taxon>
        <taxon>Timematodea</taxon>
        <taxon>Timematoidea</taxon>
        <taxon>Timematidae</taxon>
        <taxon>Timema</taxon>
    </lineage>
</organism>
<dbReference type="EMBL" id="OB799380">
    <property type="protein sequence ID" value="CAD7435231.1"/>
    <property type="molecule type" value="Genomic_DNA"/>
</dbReference>
<gene>
    <name evidence="1" type="ORF">TMSB3V08_LOCUS11878</name>
</gene>
<accession>A0A7R9HU59</accession>
<proteinExistence type="predicted"/>
<reference evidence="1" key="1">
    <citation type="submission" date="2020-11" db="EMBL/GenBank/DDBJ databases">
        <authorList>
            <person name="Tran Van P."/>
        </authorList>
    </citation>
    <scope>NUCLEOTIDE SEQUENCE</scope>
</reference>
<protein>
    <submittedName>
        <fullName evidence="1">Uncharacterized protein</fullName>
    </submittedName>
</protein>
<evidence type="ECO:0000313" key="1">
    <source>
        <dbReference type="EMBL" id="CAD7435231.1"/>
    </source>
</evidence>
<sequence>MNKTLGELAESSALQAKLKLHPELVASYDKKIDDTKELINTHKQWNKHCNAFWGWMNCCRFRPVYNQSHPLVGLVLTLLPVYDRTRKHNRLSGGDQGWTGRFQAVRDYKIEYDDP</sequence>
<dbReference type="AlphaFoldDB" id="A0A7R9HU59"/>